<dbReference type="Pfam" id="PF02698">
    <property type="entry name" value="DUF218"/>
    <property type="match status" value="1"/>
</dbReference>
<gene>
    <name evidence="3" type="ORF">NC998_12470</name>
</gene>
<evidence type="ECO:0000313" key="3">
    <source>
        <dbReference type="EMBL" id="MEP0817909.1"/>
    </source>
</evidence>
<feature type="transmembrane region" description="Helical" evidence="1">
    <location>
        <begin position="93"/>
        <end position="116"/>
    </location>
</feature>
<dbReference type="EMBL" id="JAMPKM010000006">
    <property type="protein sequence ID" value="MEP0817909.1"/>
    <property type="molecule type" value="Genomic_DNA"/>
</dbReference>
<keyword evidence="1" id="KW-0472">Membrane</keyword>
<accession>A0ABV0J8E8</accession>
<reference evidence="3 4" key="1">
    <citation type="submission" date="2022-04" db="EMBL/GenBank/DDBJ databases">
        <title>Positive selection, recombination, and allopatry shape intraspecific diversity of widespread and dominant cyanobacteria.</title>
        <authorList>
            <person name="Wei J."/>
            <person name="Shu W."/>
            <person name="Hu C."/>
        </authorList>
    </citation>
    <scope>NUCLEOTIDE SEQUENCE [LARGE SCALE GENOMIC DNA]</scope>
    <source>
        <strain evidence="3 4">GB2-A4</strain>
    </source>
</reference>
<evidence type="ECO:0000256" key="1">
    <source>
        <dbReference type="SAM" id="Phobius"/>
    </source>
</evidence>
<dbReference type="InterPro" id="IPR014729">
    <property type="entry name" value="Rossmann-like_a/b/a_fold"/>
</dbReference>
<feature type="transmembrane region" description="Helical" evidence="1">
    <location>
        <begin position="30"/>
        <end position="49"/>
    </location>
</feature>
<evidence type="ECO:0000313" key="4">
    <source>
        <dbReference type="Proteomes" id="UP001464891"/>
    </source>
</evidence>
<feature type="transmembrane region" description="Helical" evidence="1">
    <location>
        <begin position="61"/>
        <end position="81"/>
    </location>
</feature>
<dbReference type="InterPro" id="IPR051599">
    <property type="entry name" value="Cell_Envelope_Assoc"/>
</dbReference>
<dbReference type="Proteomes" id="UP001464891">
    <property type="component" value="Unassembled WGS sequence"/>
</dbReference>
<organism evidence="3 4">
    <name type="scientific">Trichocoleus desertorum GB2-A4</name>
    <dbReference type="NCBI Taxonomy" id="2933944"/>
    <lineage>
        <taxon>Bacteria</taxon>
        <taxon>Bacillati</taxon>
        <taxon>Cyanobacteriota</taxon>
        <taxon>Cyanophyceae</taxon>
        <taxon>Leptolyngbyales</taxon>
        <taxon>Trichocoleusaceae</taxon>
        <taxon>Trichocoleus</taxon>
    </lineage>
</organism>
<dbReference type="Gene3D" id="3.40.50.620">
    <property type="entry name" value="HUPs"/>
    <property type="match status" value="1"/>
</dbReference>
<feature type="transmembrane region" description="Helical" evidence="1">
    <location>
        <begin position="6"/>
        <end position="23"/>
    </location>
</feature>
<name>A0ABV0J8E8_9CYAN</name>
<feature type="domain" description="DUF218" evidence="2">
    <location>
        <begin position="152"/>
        <end position="331"/>
    </location>
</feature>
<keyword evidence="1" id="KW-1133">Transmembrane helix</keyword>
<sequence length="347" mass="38352">MFELLTLVLLWLLVGIIIWYVLQKLIPKEYYTWLGAFVMVLFIILAFLTPTSRVVSTVWSVLSLPFKPLGLSLLLLAAAAAKMDKGGLKKPGGTLVIAALLILLISSTPFVAYALAQKTEQAAIQFDQQRRELCDLQCPTTLTPPEGQTAAAIVVLGWGTTQANLPYRRQIQLTDTGDRIIYAAQLYQDQLRLGNRPLVIVSAGPRGDLQGKPEEIVEARDIETLLINMGVARDDIVVEPTGVDVRTSAVAVGRILMERRLGDRVILVSSATNTRRAALTFARVGIRVIPRPTNFYTFESGGSLKRRLRIADFVPSADTLVVTTRVIEEYLLSVYYFLRGWLAPLGI</sequence>
<protein>
    <submittedName>
        <fullName evidence="3">YdcF family protein</fullName>
    </submittedName>
</protein>
<proteinExistence type="predicted"/>
<dbReference type="RefSeq" id="WP_190434873.1">
    <property type="nucleotide sequence ID" value="NZ_JAMPKM010000006.1"/>
</dbReference>
<evidence type="ECO:0000259" key="2">
    <source>
        <dbReference type="Pfam" id="PF02698"/>
    </source>
</evidence>
<dbReference type="PANTHER" id="PTHR30336:SF4">
    <property type="entry name" value="ENVELOPE BIOGENESIS FACTOR ELYC"/>
    <property type="match status" value="1"/>
</dbReference>
<dbReference type="CDD" id="cd06259">
    <property type="entry name" value="YdcF-like"/>
    <property type="match status" value="1"/>
</dbReference>
<comment type="caution">
    <text evidence="3">The sequence shown here is derived from an EMBL/GenBank/DDBJ whole genome shotgun (WGS) entry which is preliminary data.</text>
</comment>
<dbReference type="InterPro" id="IPR003848">
    <property type="entry name" value="DUF218"/>
</dbReference>
<dbReference type="PANTHER" id="PTHR30336">
    <property type="entry name" value="INNER MEMBRANE PROTEIN, PROBABLE PERMEASE"/>
    <property type="match status" value="1"/>
</dbReference>
<keyword evidence="4" id="KW-1185">Reference proteome</keyword>
<keyword evidence="1" id="KW-0812">Transmembrane</keyword>